<evidence type="ECO:0000256" key="1">
    <source>
        <dbReference type="ARBA" id="ARBA00004141"/>
    </source>
</evidence>
<keyword evidence="8 10" id="KW-0472">Membrane</keyword>
<feature type="non-terminal residue" evidence="11">
    <location>
        <position position="1"/>
    </location>
</feature>
<dbReference type="InterPro" id="IPR002076">
    <property type="entry name" value="ELO_fam"/>
</dbReference>
<dbReference type="InterPro" id="IPR030457">
    <property type="entry name" value="ELO_CS"/>
</dbReference>
<dbReference type="GO" id="GO:0009922">
    <property type="term" value="F:fatty acid elongase activity"/>
    <property type="evidence" value="ECO:0007669"/>
    <property type="project" value="UniProtKB-EC"/>
</dbReference>
<evidence type="ECO:0000256" key="5">
    <source>
        <dbReference type="ARBA" id="ARBA00022832"/>
    </source>
</evidence>
<protein>
    <recommendedName>
        <fullName evidence="10">Elongation of very long chain fatty acids protein</fullName>
        <ecNumber evidence="10">2.3.1.199</ecNumber>
    </recommendedName>
    <alternativeName>
        <fullName evidence="10">Very-long-chain 3-oxoacyl-CoA synthase</fullName>
    </alternativeName>
</protein>
<dbReference type="PANTHER" id="PTHR11157">
    <property type="entry name" value="FATTY ACID ACYL TRANSFERASE-RELATED"/>
    <property type="match status" value="1"/>
</dbReference>
<dbReference type="GO" id="GO:0005789">
    <property type="term" value="C:endoplasmic reticulum membrane"/>
    <property type="evidence" value="ECO:0007669"/>
    <property type="project" value="TreeGrafter"/>
</dbReference>
<dbReference type="GO" id="GO:0034625">
    <property type="term" value="P:fatty acid elongation, monounsaturated fatty acid"/>
    <property type="evidence" value="ECO:0007669"/>
    <property type="project" value="TreeGrafter"/>
</dbReference>
<keyword evidence="5 10" id="KW-0276">Fatty acid metabolism</keyword>
<comment type="caution">
    <text evidence="11">The sequence shown here is derived from an EMBL/GenBank/DDBJ whole genome shotgun (WGS) entry which is preliminary data.</text>
</comment>
<evidence type="ECO:0000256" key="6">
    <source>
        <dbReference type="ARBA" id="ARBA00022989"/>
    </source>
</evidence>
<evidence type="ECO:0000313" key="11">
    <source>
        <dbReference type="EMBL" id="CAB4031848.1"/>
    </source>
</evidence>
<keyword evidence="2 10" id="KW-0444">Lipid biosynthesis</keyword>
<reference evidence="11" key="1">
    <citation type="submission" date="2020-04" db="EMBL/GenBank/DDBJ databases">
        <authorList>
            <person name="Alioto T."/>
            <person name="Alioto T."/>
            <person name="Gomez Garrido J."/>
        </authorList>
    </citation>
    <scope>NUCLEOTIDE SEQUENCE</scope>
    <source>
        <strain evidence="11">A484AB</strain>
    </source>
</reference>
<dbReference type="GO" id="GO:0042761">
    <property type="term" value="P:very long-chain fatty acid biosynthetic process"/>
    <property type="evidence" value="ECO:0007669"/>
    <property type="project" value="TreeGrafter"/>
</dbReference>
<keyword evidence="12" id="KW-1185">Reference proteome</keyword>
<evidence type="ECO:0000313" key="12">
    <source>
        <dbReference type="Proteomes" id="UP001152795"/>
    </source>
</evidence>
<feature type="transmembrane region" description="Helical" evidence="10">
    <location>
        <begin position="32"/>
        <end position="49"/>
    </location>
</feature>
<evidence type="ECO:0000256" key="4">
    <source>
        <dbReference type="ARBA" id="ARBA00022692"/>
    </source>
</evidence>
<evidence type="ECO:0000256" key="10">
    <source>
        <dbReference type="RuleBase" id="RU361115"/>
    </source>
</evidence>
<comment type="subcellular location">
    <subcellularLocation>
        <location evidence="1">Membrane</location>
        <topology evidence="1">Multi-pass membrane protein</topology>
    </subcellularLocation>
</comment>
<dbReference type="GO" id="GO:0019367">
    <property type="term" value="P:fatty acid elongation, saturated fatty acid"/>
    <property type="evidence" value="ECO:0007669"/>
    <property type="project" value="TreeGrafter"/>
</dbReference>
<comment type="similarity">
    <text evidence="10">Belongs to the ELO family.</text>
</comment>
<evidence type="ECO:0000256" key="9">
    <source>
        <dbReference type="ARBA" id="ARBA00023160"/>
    </source>
</evidence>
<evidence type="ECO:0000256" key="3">
    <source>
        <dbReference type="ARBA" id="ARBA00022679"/>
    </source>
</evidence>
<dbReference type="Proteomes" id="UP001152795">
    <property type="component" value="Unassembled WGS sequence"/>
</dbReference>
<keyword evidence="7 10" id="KW-0443">Lipid metabolism</keyword>
<dbReference type="GO" id="GO:0034626">
    <property type="term" value="P:fatty acid elongation, polyunsaturated fatty acid"/>
    <property type="evidence" value="ECO:0007669"/>
    <property type="project" value="TreeGrafter"/>
</dbReference>
<sequence length="167" mass="19607">MEKIISNVQDFINRAENASDPRLKDWPLVQNVWSPVFAVLCYVSVVIAGPKIMKNRQAFELRVVMALFNFLAVTLSAYMFIKILVCVIQANYRFFCQPVDYSFDNPLEMEIARVLWLHYLSKYFEMLDTFIFILRKKDKQVSFLHVYHHSSVLMLWWIGAKWIAGGS</sequence>
<evidence type="ECO:0000256" key="7">
    <source>
        <dbReference type="ARBA" id="ARBA00023098"/>
    </source>
</evidence>
<dbReference type="EMBL" id="CACRXK020017939">
    <property type="protein sequence ID" value="CAB4031848.1"/>
    <property type="molecule type" value="Genomic_DNA"/>
</dbReference>
<dbReference type="OrthoDB" id="434092at2759"/>
<organism evidence="11 12">
    <name type="scientific">Paramuricea clavata</name>
    <name type="common">Red gorgonian</name>
    <name type="synonym">Violescent sea-whip</name>
    <dbReference type="NCBI Taxonomy" id="317549"/>
    <lineage>
        <taxon>Eukaryota</taxon>
        <taxon>Metazoa</taxon>
        <taxon>Cnidaria</taxon>
        <taxon>Anthozoa</taxon>
        <taxon>Octocorallia</taxon>
        <taxon>Malacalcyonacea</taxon>
        <taxon>Plexauridae</taxon>
        <taxon>Paramuricea</taxon>
    </lineage>
</organism>
<dbReference type="GO" id="GO:0030148">
    <property type="term" value="P:sphingolipid biosynthetic process"/>
    <property type="evidence" value="ECO:0007669"/>
    <property type="project" value="TreeGrafter"/>
</dbReference>
<keyword evidence="3 10" id="KW-0808">Transferase</keyword>
<dbReference type="AlphaFoldDB" id="A0A7D9LFH6"/>
<evidence type="ECO:0000256" key="8">
    <source>
        <dbReference type="ARBA" id="ARBA00023136"/>
    </source>
</evidence>
<feature type="transmembrane region" description="Helical" evidence="10">
    <location>
        <begin position="61"/>
        <end position="81"/>
    </location>
</feature>
<keyword evidence="4 10" id="KW-0812">Transmembrane</keyword>
<feature type="transmembrane region" description="Helical" evidence="10">
    <location>
        <begin position="146"/>
        <end position="164"/>
    </location>
</feature>
<comment type="catalytic activity">
    <reaction evidence="10">
        <text>a very-long-chain acyl-CoA + malonyl-CoA + H(+) = a very-long-chain 3-oxoacyl-CoA + CO2 + CoA</text>
        <dbReference type="Rhea" id="RHEA:32727"/>
        <dbReference type="ChEBI" id="CHEBI:15378"/>
        <dbReference type="ChEBI" id="CHEBI:16526"/>
        <dbReference type="ChEBI" id="CHEBI:57287"/>
        <dbReference type="ChEBI" id="CHEBI:57384"/>
        <dbReference type="ChEBI" id="CHEBI:90725"/>
        <dbReference type="ChEBI" id="CHEBI:90736"/>
        <dbReference type="EC" id="2.3.1.199"/>
    </reaction>
</comment>
<accession>A0A7D9LFH6</accession>
<proteinExistence type="inferred from homology"/>
<keyword evidence="9 10" id="KW-0275">Fatty acid biosynthesis</keyword>
<dbReference type="PANTHER" id="PTHR11157:SF126">
    <property type="entry name" value="ELONGATION OF VERY LONG CHAIN FATTY ACIDS PROTEIN"/>
    <property type="match status" value="1"/>
</dbReference>
<keyword evidence="6 10" id="KW-1133">Transmembrane helix</keyword>
<dbReference type="Pfam" id="PF01151">
    <property type="entry name" value="ELO"/>
    <property type="match status" value="1"/>
</dbReference>
<dbReference type="EC" id="2.3.1.199" evidence="10"/>
<comment type="caution">
    <text evidence="10">Lacks conserved residue(s) required for the propagation of feature annotation.</text>
</comment>
<name>A0A7D9LFH6_PARCT</name>
<gene>
    <name evidence="11" type="ORF">PACLA_8A068463</name>
</gene>
<evidence type="ECO:0000256" key="2">
    <source>
        <dbReference type="ARBA" id="ARBA00022516"/>
    </source>
</evidence>
<dbReference type="PROSITE" id="PS01188">
    <property type="entry name" value="ELO"/>
    <property type="match status" value="1"/>
</dbReference>